<proteinExistence type="predicted"/>
<dbReference type="RefSeq" id="WP_116278781.1">
    <property type="nucleotide sequence ID" value="NZ_NFZX01000030.1"/>
</dbReference>
<reference evidence="1 2" key="1">
    <citation type="submission" date="2017-05" db="EMBL/GenBank/DDBJ databases">
        <title>Virgibacillus sp. AK90 isolated from a saltern of Kakinada, India.</title>
        <authorList>
            <person name="Gupta V."/>
            <person name="Sidhu C."/>
            <person name="Korpole S."/>
            <person name="Pinnaka A.K."/>
        </authorList>
    </citation>
    <scope>NUCLEOTIDE SEQUENCE [LARGE SCALE GENOMIC DNA]</scope>
    <source>
        <strain evidence="1 2">AK90</strain>
    </source>
</reference>
<gene>
    <name evidence="1" type="ORF">CAI16_13295</name>
</gene>
<protein>
    <submittedName>
        <fullName evidence="1">Uncharacterized protein</fullName>
    </submittedName>
</protein>
<dbReference type="EMBL" id="NFZX01000030">
    <property type="protein sequence ID" value="RFA33827.1"/>
    <property type="molecule type" value="Genomic_DNA"/>
</dbReference>
<sequence>MKKDGTYLFDTQKAMSMGMSEGNAIKAKESFDSLTLYVKENSDNLYIKNNSDLPQVEPASKGSVMIKATIDYMKAHKTKIDNGINTAIDKIPFVKETLKERWKEAVTVYALIEALSHYTDFTGTIEDAISGAITDISPIPGYVADIIAKTITFILPI</sequence>
<organism evidence="1 2">
    <name type="scientific">Virgibacillus dokdonensis</name>
    <dbReference type="NCBI Taxonomy" id="302167"/>
    <lineage>
        <taxon>Bacteria</taxon>
        <taxon>Bacillati</taxon>
        <taxon>Bacillota</taxon>
        <taxon>Bacilli</taxon>
        <taxon>Bacillales</taxon>
        <taxon>Bacillaceae</taxon>
        <taxon>Virgibacillus</taxon>
    </lineage>
</organism>
<dbReference type="Proteomes" id="UP000256488">
    <property type="component" value="Unassembled WGS sequence"/>
</dbReference>
<evidence type="ECO:0000313" key="2">
    <source>
        <dbReference type="Proteomes" id="UP000256488"/>
    </source>
</evidence>
<name>A0A3E0WP60_9BACI</name>
<evidence type="ECO:0000313" key="1">
    <source>
        <dbReference type="EMBL" id="RFA33827.1"/>
    </source>
</evidence>
<dbReference type="AlphaFoldDB" id="A0A3E0WP60"/>
<comment type="caution">
    <text evidence="1">The sequence shown here is derived from an EMBL/GenBank/DDBJ whole genome shotgun (WGS) entry which is preliminary data.</text>
</comment>
<accession>A0A3E0WP60</accession>